<dbReference type="InterPro" id="IPR043729">
    <property type="entry name" value="DUF5672"/>
</dbReference>
<organism evidence="3 4">
    <name type="scientific">Prymnesium parvum</name>
    <name type="common">Toxic golden alga</name>
    <dbReference type="NCBI Taxonomy" id="97485"/>
    <lineage>
        <taxon>Eukaryota</taxon>
        <taxon>Haptista</taxon>
        <taxon>Haptophyta</taxon>
        <taxon>Prymnesiophyceae</taxon>
        <taxon>Prymnesiales</taxon>
        <taxon>Prymnesiaceae</taxon>
        <taxon>Prymnesium</taxon>
    </lineage>
</organism>
<proteinExistence type="predicted"/>
<dbReference type="Proteomes" id="UP001515480">
    <property type="component" value="Unassembled WGS sequence"/>
</dbReference>
<evidence type="ECO:0000256" key="1">
    <source>
        <dbReference type="SAM" id="MobiDB-lite"/>
    </source>
</evidence>
<name>A0AB34INZ5_PRYPA</name>
<feature type="domain" description="DUF5672" evidence="2">
    <location>
        <begin position="611"/>
        <end position="754"/>
    </location>
</feature>
<dbReference type="Pfam" id="PF18922">
    <property type="entry name" value="DUF5672"/>
    <property type="match status" value="1"/>
</dbReference>
<gene>
    <name evidence="3" type="ORF">AB1Y20_011233</name>
</gene>
<sequence>MQGHAEEREAAQFECTRHDEGHARGRAAEIDGEGEGEAAESGPGLVLLYAPPQAAISEQLRSLRCAVHIARALGASLVLPPWYASGAYTPLAEAVDVEALRTLVPLLLAPPAAAWRGEVWRVHIHTASSPPPPPPPDEYFSAAARGAAASISAAVRLRRPWRSAAEIRRALRDAGCDLARRGLLLLPHLPADAASASCSALHAAGRAVCARALATPSARLQRLCGGAASGALCVVVGAPARVAVEAAAARVEALLASGGGAAVRRVWTVTLDMAEGAGGEGRVEGAGEEGAGGEGAAGAAGGVGGVVDRAAVVAELLRARGVDAAPLPVGQLSPLDASFAARWACSVAAMLLLPLRGRGGGEIVAARQALGRPIDHLYFETAGQSAGVTHVAAAEAYVGRGALFAEAGEAILEGVEDAERVEEAHTDAGDAQDDLTSHSKAAGGDKEGRRAPLSHGARTASSEESLEGTERQGREQHILQLFESKLSAHPELRGRILSLHPAAAKFSCLPANSSPVEAYNSFLSRTAPLLRRLPFSPPPVESSHRVAVIVEPRSDPHIVRRTAYVLRNVCACLNPTDRPAEQRWAMQWFHGLTNKELVKAHFDDEEFARLRCVNLGVETLRSSQEYSQLLTSIWFWEQVGSEQVLVFQEDAMLCSTHIERFLKYDYVGAPWPATDRMVCGKPWLEGVGGNGGLSLRRRSQAFECLDVAARQPGQWEDIFFVELLQRLGFQVAPAAVAREFSVEQVFQEKPCGLHKAYNYLTVQQLNTVLCHVEATYRTLANQAQTTKT</sequence>
<comment type="caution">
    <text evidence="3">The sequence shown here is derived from an EMBL/GenBank/DDBJ whole genome shotgun (WGS) entry which is preliminary data.</text>
</comment>
<reference evidence="3 4" key="1">
    <citation type="journal article" date="2024" name="Science">
        <title>Giant polyketide synthase enzymes in the biosynthesis of giant marine polyether toxins.</title>
        <authorList>
            <person name="Fallon T.R."/>
            <person name="Shende V.V."/>
            <person name="Wierzbicki I.H."/>
            <person name="Pendleton A.L."/>
            <person name="Watervoot N.F."/>
            <person name="Auber R.P."/>
            <person name="Gonzalez D.J."/>
            <person name="Wisecaver J.H."/>
            <person name="Moore B.S."/>
        </authorList>
    </citation>
    <scope>NUCLEOTIDE SEQUENCE [LARGE SCALE GENOMIC DNA]</scope>
    <source>
        <strain evidence="3 4">12B1</strain>
    </source>
</reference>
<accession>A0AB34INZ5</accession>
<dbReference type="AlphaFoldDB" id="A0AB34INZ5"/>
<feature type="region of interest" description="Disordered" evidence="1">
    <location>
        <begin position="423"/>
        <end position="473"/>
    </location>
</feature>
<feature type="region of interest" description="Disordered" evidence="1">
    <location>
        <begin position="1"/>
        <end position="24"/>
    </location>
</feature>
<evidence type="ECO:0000259" key="2">
    <source>
        <dbReference type="Pfam" id="PF18922"/>
    </source>
</evidence>
<protein>
    <recommendedName>
        <fullName evidence="2">DUF5672 domain-containing protein</fullName>
    </recommendedName>
</protein>
<evidence type="ECO:0000313" key="3">
    <source>
        <dbReference type="EMBL" id="KAL1503174.1"/>
    </source>
</evidence>
<keyword evidence="4" id="KW-1185">Reference proteome</keyword>
<dbReference type="EMBL" id="JBGBPQ010000022">
    <property type="protein sequence ID" value="KAL1503174.1"/>
    <property type="molecule type" value="Genomic_DNA"/>
</dbReference>
<evidence type="ECO:0000313" key="4">
    <source>
        <dbReference type="Proteomes" id="UP001515480"/>
    </source>
</evidence>